<dbReference type="Proteomes" id="UP001174677">
    <property type="component" value="Chromosome 18"/>
</dbReference>
<dbReference type="Gene3D" id="3.30.559.10">
    <property type="entry name" value="Chloramphenicol acetyltransferase-like domain"/>
    <property type="match status" value="2"/>
</dbReference>
<comment type="caution">
    <text evidence="2">The sequence shown here is derived from an EMBL/GenBank/DDBJ whole genome shotgun (WGS) entry which is preliminary data.</text>
</comment>
<evidence type="ECO:0000313" key="3">
    <source>
        <dbReference type="Proteomes" id="UP001174677"/>
    </source>
</evidence>
<dbReference type="PANTHER" id="PTHR31147">
    <property type="entry name" value="ACYL TRANSFERASE 4"/>
    <property type="match status" value="1"/>
</dbReference>
<sequence>MQVNIKETTPIRPSPSPLSQDHVLPLSSLDIDRNMNVTFRYLRVYVNNEAATTNNTKNPFNVIAAALSSALVHYYPLAGTLRRRHEDSRFEVFCSGDQGVPLINATVNCTLESLNYLDDPDYDFVEQLVPDPSPDDGLVNPCILQITMFECGGYTLGAAIHHALCDGLGATQFFNVMAELARGADLISIEPVWDRTTLLSPRDPPQTDGAIREFLGLEKGSEPYGQAVGKVARACFNVKDEWLDLFKKVLLQKSGSNFTTFEALGAFLWRAKVKASGVAGDEVVKFTYAMNIRRLVKPPLPAGYWGNGCVPMYAQLLAKELLEQPIWKTAEVIKKSKINATNEYVRSFVDFQEVHYADGITAGNRVSGFTDWRHLGHSTVDFGWGGPVTVLPLSRKLLGSVEPCFFLPYSSANAGKKDGFKVLVTMQETALPAFKKEMEKFSNQDFEL</sequence>
<protein>
    <submittedName>
        <fullName evidence="2">Uncharacterized protein</fullName>
    </submittedName>
</protein>
<dbReference type="Pfam" id="PF02458">
    <property type="entry name" value="Transferase"/>
    <property type="match status" value="1"/>
</dbReference>
<organism evidence="2 3">
    <name type="scientific">Hevea brasiliensis</name>
    <name type="common">Para rubber tree</name>
    <name type="synonym">Siphonia brasiliensis</name>
    <dbReference type="NCBI Taxonomy" id="3981"/>
    <lineage>
        <taxon>Eukaryota</taxon>
        <taxon>Viridiplantae</taxon>
        <taxon>Streptophyta</taxon>
        <taxon>Embryophyta</taxon>
        <taxon>Tracheophyta</taxon>
        <taxon>Spermatophyta</taxon>
        <taxon>Magnoliopsida</taxon>
        <taxon>eudicotyledons</taxon>
        <taxon>Gunneridae</taxon>
        <taxon>Pentapetalae</taxon>
        <taxon>rosids</taxon>
        <taxon>fabids</taxon>
        <taxon>Malpighiales</taxon>
        <taxon>Euphorbiaceae</taxon>
        <taxon>Crotonoideae</taxon>
        <taxon>Micrandreae</taxon>
        <taxon>Hevea</taxon>
    </lineage>
</organism>
<reference evidence="2 3" key="1">
    <citation type="journal article" date="2023" name="Plant Biotechnol. J.">
        <title>Chromosome-level wild Hevea brasiliensis genome provides new tools for genomic-assisted breeding and valuable loci to elevate rubber yield.</title>
        <authorList>
            <person name="Cheng H."/>
            <person name="Song X."/>
            <person name="Hu Y."/>
            <person name="Wu T."/>
            <person name="Yang Q."/>
            <person name="An Z."/>
            <person name="Feng S."/>
            <person name="Deng Z."/>
            <person name="Wu W."/>
            <person name="Zeng X."/>
            <person name="Tu M."/>
            <person name="Wang X."/>
            <person name="Huang H."/>
        </authorList>
    </citation>
    <scope>NUCLEOTIDE SEQUENCE [LARGE SCALE GENOMIC DNA]</scope>
    <source>
        <strain evidence="2">MT/VB/25A 57/8</strain>
    </source>
</reference>
<dbReference type="PANTHER" id="PTHR31147:SF33">
    <property type="entry name" value="N-HYDROXYCINNAMOYL_BENZOYLTRANSFERASE, PUTATIVE-RELATED"/>
    <property type="match status" value="1"/>
</dbReference>
<dbReference type="InterPro" id="IPR050898">
    <property type="entry name" value="Plant_acyltransferase"/>
</dbReference>
<evidence type="ECO:0000256" key="1">
    <source>
        <dbReference type="ARBA" id="ARBA00009861"/>
    </source>
</evidence>
<dbReference type="EMBL" id="JARPOI010000018">
    <property type="protein sequence ID" value="KAJ9136067.1"/>
    <property type="molecule type" value="Genomic_DNA"/>
</dbReference>
<name>A0ABQ9KIH7_HEVBR</name>
<evidence type="ECO:0000313" key="2">
    <source>
        <dbReference type="EMBL" id="KAJ9136067.1"/>
    </source>
</evidence>
<accession>A0ABQ9KIH7</accession>
<gene>
    <name evidence="2" type="ORF">P3X46_033181</name>
</gene>
<keyword evidence="3" id="KW-1185">Reference proteome</keyword>
<dbReference type="InterPro" id="IPR023213">
    <property type="entry name" value="CAT-like_dom_sf"/>
</dbReference>
<comment type="similarity">
    <text evidence="1">Belongs to the plant acyltransferase family.</text>
</comment>
<proteinExistence type="inferred from homology"/>